<dbReference type="OrthoDB" id="5353310at2759"/>
<accession>A0A9P4U8H3</accession>
<feature type="region of interest" description="Disordered" evidence="1">
    <location>
        <begin position="43"/>
        <end position="110"/>
    </location>
</feature>
<keyword evidence="2" id="KW-0472">Membrane</keyword>
<proteinExistence type="predicted"/>
<evidence type="ECO:0000256" key="1">
    <source>
        <dbReference type="SAM" id="MobiDB-lite"/>
    </source>
</evidence>
<keyword evidence="2" id="KW-1133">Transmembrane helix</keyword>
<organism evidence="3 4">
    <name type="scientific">Karstenula rhodostoma CBS 690.94</name>
    <dbReference type="NCBI Taxonomy" id="1392251"/>
    <lineage>
        <taxon>Eukaryota</taxon>
        <taxon>Fungi</taxon>
        <taxon>Dikarya</taxon>
        <taxon>Ascomycota</taxon>
        <taxon>Pezizomycotina</taxon>
        <taxon>Dothideomycetes</taxon>
        <taxon>Pleosporomycetidae</taxon>
        <taxon>Pleosporales</taxon>
        <taxon>Massarineae</taxon>
        <taxon>Didymosphaeriaceae</taxon>
        <taxon>Karstenula</taxon>
    </lineage>
</organism>
<gene>
    <name evidence="3" type="ORF">P171DRAFT_489964</name>
</gene>
<sequence length="180" mass="19726">MAVQDPTFWKRFSIAVHQDDAAKQEMAQHAGLNHSYVISLAEMPSPGATRPTSPAHMLSSSHPRPLSPVVLSPLSPTATQAPSSPSSTAHMKKAHSTPFARHGNGSQLTLGFSGRPPSRFKFWTSVTADPTNRDSWLEGQRRKRRHRAWVCWAFWISLLLLVGGVVAAVLVLKSKGIIKM</sequence>
<keyword evidence="4" id="KW-1185">Reference proteome</keyword>
<dbReference type="AlphaFoldDB" id="A0A9P4U8H3"/>
<dbReference type="Proteomes" id="UP000799764">
    <property type="component" value="Unassembled WGS sequence"/>
</dbReference>
<keyword evidence="2" id="KW-0812">Transmembrane</keyword>
<protein>
    <submittedName>
        <fullName evidence="3">Uncharacterized protein</fullName>
    </submittedName>
</protein>
<comment type="caution">
    <text evidence="3">The sequence shown here is derived from an EMBL/GenBank/DDBJ whole genome shotgun (WGS) entry which is preliminary data.</text>
</comment>
<feature type="compositionally biased region" description="Low complexity" evidence="1">
    <location>
        <begin position="58"/>
        <end position="89"/>
    </location>
</feature>
<dbReference type="EMBL" id="MU001508">
    <property type="protein sequence ID" value="KAF2440198.1"/>
    <property type="molecule type" value="Genomic_DNA"/>
</dbReference>
<evidence type="ECO:0000313" key="4">
    <source>
        <dbReference type="Proteomes" id="UP000799764"/>
    </source>
</evidence>
<evidence type="ECO:0000313" key="3">
    <source>
        <dbReference type="EMBL" id="KAF2440198.1"/>
    </source>
</evidence>
<evidence type="ECO:0000256" key="2">
    <source>
        <dbReference type="SAM" id="Phobius"/>
    </source>
</evidence>
<name>A0A9P4U8H3_9PLEO</name>
<reference evidence="3" key="1">
    <citation type="journal article" date="2020" name="Stud. Mycol.">
        <title>101 Dothideomycetes genomes: a test case for predicting lifestyles and emergence of pathogens.</title>
        <authorList>
            <person name="Haridas S."/>
            <person name="Albert R."/>
            <person name="Binder M."/>
            <person name="Bloem J."/>
            <person name="Labutti K."/>
            <person name="Salamov A."/>
            <person name="Andreopoulos B."/>
            <person name="Baker S."/>
            <person name="Barry K."/>
            <person name="Bills G."/>
            <person name="Bluhm B."/>
            <person name="Cannon C."/>
            <person name="Castanera R."/>
            <person name="Culley D."/>
            <person name="Daum C."/>
            <person name="Ezra D."/>
            <person name="Gonzalez J."/>
            <person name="Henrissat B."/>
            <person name="Kuo A."/>
            <person name="Liang C."/>
            <person name="Lipzen A."/>
            <person name="Lutzoni F."/>
            <person name="Magnuson J."/>
            <person name="Mondo S."/>
            <person name="Nolan M."/>
            <person name="Ohm R."/>
            <person name="Pangilinan J."/>
            <person name="Park H.-J."/>
            <person name="Ramirez L."/>
            <person name="Alfaro M."/>
            <person name="Sun H."/>
            <person name="Tritt A."/>
            <person name="Yoshinaga Y."/>
            <person name="Zwiers L.-H."/>
            <person name="Turgeon B."/>
            <person name="Goodwin S."/>
            <person name="Spatafora J."/>
            <person name="Crous P."/>
            <person name="Grigoriev I."/>
        </authorList>
    </citation>
    <scope>NUCLEOTIDE SEQUENCE</scope>
    <source>
        <strain evidence="3">CBS 690.94</strain>
    </source>
</reference>
<feature type="transmembrane region" description="Helical" evidence="2">
    <location>
        <begin position="149"/>
        <end position="172"/>
    </location>
</feature>